<evidence type="ECO:0000313" key="4">
    <source>
        <dbReference type="EMBL" id="KAB8252378.1"/>
    </source>
</evidence>
<feature type="transmembrane region" description="Helical" evidence="1">
    <location>
        <begin position="703"/>
        <end position="725"/>
    </location>
</feature>
<dbReference type="InterPro" id="IPR010730">
    <property type="entry name" value="HET"/>
</dbReference>
<keyword evidence="1" id="KW-1133">Transmembrane helix</keyword>
<dbReference type="InterPro" id="IPR058525">
    <property type="entry name" value="DUF8212"/>
</dbReference>
<feature type="domain" description="DUF8212" evidence="3">
    <location>
        <begin position="249"/>
        <end position="314"/>
    </location>
</feature>
<feature type="transmembrane region" description="Helical" evidence="1">
    <location>
        <begin position="603"/>
        <end position="624"/>
    </location>
</feature>
<dbReference type="VEuPathDB" id="FungiDB:F9C07_2283822"/>
<sequence length="738" mass="84154">MWLLNARTVTLEDFFESQAPSYAILSHTWGAEEVSFQDIQERQEVCKKKKGYQKIIHTCRQALKDGLEYAWVDTCCIDKSSSSELSEAINSMFRWYGKAAVCYAFLADVLPGCDPRDTQGPFATSRWFTRGWTLQELLAPENIVFYASDWSQIASKTELRKELNLITGVDVRYLSSGTARHVTIDSPSRFGKPPGSVSDSTRRKLHQASVAERMSWASSRQTTRTEDLAYCLLGIFGISMPLIYGEGERAFVRLQEEIIKSSNDQSILAWGYLEPWKSREDNQSELYAQVRVNEKRMGVLAHSPAAFRGCGSIIPSLVDKGNSLPLSVTNKGLHICLPVSDGEFPVALLRCRPVDNPTIVLAVNVKHVQGNIYSRADDMIEWVDHRTWSRWPRKEIYLSLDEHLEEELHESEFSYPGSSIFIRHVPDTFSVQELSPYTRDMATSIFPPNYKTISPGLSPCTGNIALLFTSKQDSRKVALYFSLTKLPRVGASPLMMRKETFLMSVPCHLTNTEARDYLYHRSTWKNASNYIWCGADALYCSVTLQRVARVPLFVIDIRLSSRSSDLLWFRIQNLIPVRMRVFLSRLSRLWESLHFLFNTRLPIVIFISLAADLVFRLVFILLVIPYDFVMKPEILWLRTPTSQLYAIALSCMACTLHSNRKEELVGNGSHFLAFLYSLPISFIVPTLSLLLKSLLVLLMHSVWAIPFIIVVMVFSPAFIVMNWMFRRSLPYGLPIFSP</sequence>
<accession>A0A5N6HDQ9</accession>
<feature type="transmembrane region" description="Helical" evidence="1">
    <location>
        <begin position="671"/>
        <end position="691"/>
    </location>
</feature>
<dbReference type="Pfam" id="PF06985">
    <property type="entry name" value="HET"/>
    <property type="match status" value="1"/>
</dbReference>
<dbReference type="PANTHER" id="PTHR10622">
    <property type="entry name" value="HET DOMAIN-CONTAINING PROTEIN"/>
    <property type="match status" value="1"/>
</dbReference>
<evidence type="ECO:0000259" key="2">
    <source>
        <dbReference type="Pfam" id="PF06985"/>
    </source>
</evidence>
<keyword evidence="1" id="KW-0812">Transmembrane</keyword>
<dbReference type="EMBL" id="ML734555">
    <property type="protein sequence ID" value="KAB8252378.1"/>
    <property type="molecule type" value="Genomic_DNA"/>
</dbReference>
<proteinExistence type="predicted"/>
<feature type="domain" description="Heterokaryon incompatibility" evidence="2">
    <location>
        <begin position="22"/>
        <end position="107"/>
    </location>
</feature>
<keyword evidence="1" id="KW-0472">Membrane</keyword>
<evidence type="ECO:0000259" key="3">
    <source>
        <dbReference type="Pfam" id="PF26640"/>
    </source>
</evidence>
<gene>
    <name evidence="4" type="ORF">BDV35DRAFT_336257</name>
</gene>
<organism evidence="4">
    <name type="scientific">Aspergillus flavus</name>
    <dbReference type="NCBI Taxonomy" id="5059"/>
    <lineage>
        <taxon>Eukaryota</taxon>
        <taxon>Fungi</taxon>
        <taxon>Dikarya</taxon>
        <taxon>Ascomycota</taxon>
        <taxon>Pezizomycotina</taxon>
        <taxon>Eurotiomycetes</taxon>
        <taxon>Eurotiomycetidae</taxon>
        <taxon>Eurotiales</taxon>
        <taxon>Aspergillaceae</taxon>
        <taxon>Aspergillus</taxon>
        <taxon>Aspergillus subgen. Circumdati</taxon>
    </lineage>
</organism>
<dbReference type="Pfam" id="PF26640">
    <property type="entry name" value="DUF8212"/>
    <property type="match status" value="1"/>
</dbReference>
<dbReference type="PANTHER" id="PTHR10622:SF10">
    <property type="entry name" value="HET DOMAIN-CONTAINING PROTEIN"/>
    <property type="match status" value="1"/>
</dbReference>
<name>A0A5N6HDQ9_ASPFL</name>
<protein>
    <submittedName>
        <fullName evidence="4">Heterokaryon incompatibility protein-domain-containing protein</fullName>
    </submittedName>
</protein>
<evidence type="ECO:0000256" key="1">
    <source>
        <dbReference type="SAM" id="Phobius"/>
    </source>
</evidence>
<dbReference type="AlphaFoldDB" id="A0A5N6HDQ9"/>
<reference evidence="4" key="1">
    <citation type="submission" date="2019-04" db="EMBL/GenBank/DDBJ databases">
        <title>Friends and foes A comparative genomics study of 23 Aspergillus species from section Flavi.</title>
        <authorList>
            <consortium name="DOE Joint Genome Institute"/>
            <person name="Kjaerbolling I."/>
            <person name="Vesth T."/>
            <person name="Frisvad J.C."/>
            <person name="Nybo J.L."/>
            <person name="Theobald S."/>
            <person name="Kildgaard S."/>
            <person name="Isbrandt T."/>
            <person name="Kuo A."/>
            <person name="Sato A."/>
            <person name="Lyhne E.K."/>
            <person name="Kogle M.E."/>
            <person name="Wiebenga A."/>
            <person name="Kun R.S."/>
            <person name="Lubbers R.J."/>
            <person name="Makela M.R."/>
            <person name="Barry K."/>
            <person name="Chovatia M."/>
            <person name="Clum A."/>
            <person name="Daum C."/>
            <person name="Haridas S."/>
            <person name="He G."/>
            <person name="LaButti K."/>
            <person name="Lipzen A."/>
            <person name="Mondo S."/>
            <person name="Riley R."/>
            <person name="Salamov A."/>
            <person name="Simmons B.A."/>
            <person name="Magnuson J.K."/>
            <person name="Henrissat B."/>
            <person name="Mortensen U.H."/>
            <person name="Larsen T.O."/>
            <person name="Devries R.P."/>
            <person name="Grigoriev I.V."/>
            <person name="Machida M."/>
            <person name="Baker S.E."/>
            <person name="Andersen M.R."/>
        </authorList>
    </citation>
    <scope>NUCLEOTIDE SEQUENCE [LARGE SCALE GENOMIC DNA]</scope>
    <source>
        <strain evidence="4">CBS 121.62</strain>
    </source>
</reference>
<dbReference type="VEuPathDB" id="FungiDB:AFLA_011855"/>
<dbReference type="Proteomes" id="UP000325434">
    <property type="component" value="Unassembled WGS sequence"/>
</dbReference>